<accession>A0A2B7XUQ0</accession>
<dbReference type="Gene3D" id="1.25.40.20">
    <property type="entry name" value="Ankyrin repeat-containing domain"/>
    <property type="match status" value="1"/>
</dbReference>
<evidence type="ECO:0000313" key="3">
    <source>
        <dbReference type="Proteomes" id="UP000224634"/>
    </source>
</evidence>
<dbReference type="PROSITE" id="PS50181">
    <property type="entry name" value="FBOX"/>
    <property type="match status" value="1"/>
</dbReference>
<proteinExistence type="predicted"/>
<dbReference type="SUPFAM" id="SSF48403">
    <property type="entry name" value="Ankyrin repeat"/>
    <property type="match status" value="1"/>
</dbReference>
<gene>
    <name evidence="2" type="ORF">AJ80_05511</name>
</gene>
<dbReference type="InterPro" id="IPR036047">
    <property type="entry name" value="F-box-like_dom_sf"/>
</dbReference>
<dbReference type="OrthoDB" id="4508560at2759"/>
<dbReference type="STRING" id="1447883.A0A2B7XUQ0"/>
<keyword evidence="3" id="KW-1185">Reference proteome</keyword>
<feature type="domain" description="F-box" evidence="1">
    <location>
        <begin position="45"/>
        <end position="90"/>
    </location>
</feature>
<dbReference type="Proteomes" id="UP000224634">
    <property type="component" value="Unassembled WGS sequence"/>
</dbReference>
<dbReference type="SMART" id="SM00248">
    <property type="entry name" value="ANK"/>
    <property type="match status" value="4"/>
</dbReference>
<dbReference type="SUPFAM" id="SSF81383">
    <property type="entry name" value="F-box domain"/>
    <property type="match status" value="1"/>
</dbReference>
<evidence type="ECO:0000313" key="2">
    <source>
        <dbReference type="EMBL" id="PGH15494.1"/>
    </source>
</evidence>
<dbReference type="AlphaFoldDB" id="A0A2B7XUQ0"/>
<sequence length="393" mass="43820">MTHMDTMVPGTRRLIRARGKLRGWPRCDGMTISKSAYAPKKVQTMAHLTYLPLEILFCIVGYLSSHDPLSMLRCSKKLHHALEPVLYKRLDALNNAMYWACGTGNLATIRVAVSHGASVSTAYKIRRIAGPSRSPRAQNTRPKRAEKTSTLYLAAMKRRLDAFNLLIELGARLDDPSVPKGVANSLICWVSHPHQNWSHLPAFIGAGFHEQVRARNGGKLGLDVALMILNCEDFPASPLDLIQQLFDDSESLNRVYRPFETYSSMSPLSAAIWTNSRVWFEVLIARGANIHGLPLASMASRVPLEIPVFAAAYTMLKHRSTDMLQLCLDHGADINHHLPAIDIMFTYKFYTTMPLLSYLDTIDDGDDLVAEQLTYLFDHGALDRSNEAIVSGS</sequence>
<name>A0A2B7XUQ0_POLH7</name>
<comment type="caution">
    <text evidence="2">The sequence shown here is derived from an EMBL/GenBank/DDBJ whole genome shotgun (WGS) entry which is preliminary data.</text>
</comment>
<reference evidence="2 3" key="1">
    <citation type="submission" date="2017-10" db="EMBL/GenBank/DDBJ databases">
        <title>Comparative genomics in systemic dimorphic fungi from Ajellomycetaceae.</title>
        <authorList>
            <person name="Munoz J.F."/>
            <person name="Mcewen J.G."/>
            <person name="Clay O.K."/>
            <person name="Cuomo C.A."/>
        </authorList>
    </citation>
    <scope>NUCLEOTIDE SEQUENCE [LARGE SCALE GENOMIC DNA]</scope>
    <source>
        <strain evidence="2 3">UAMH7299</strain>
    </source>
</reference>
<dbReference type="EMBL" id="PDNA01000082">
    <property type="protein sequence ID" value="PGH15494.1"/>
    <property type="molecule type" value="Genomic_DNA"/>
</dbReference>
<protein>
    <recommendedName>
        <fullName evidence="1">F-box domain-containing protein</fullName>
    </recommendedName>
</protein>
<dbReference type="InterPro" id="IPR036770">
    <property type="entry name" value="Ankyrin_rpt-contain_sf"/>
</dbReference>
<evidence type="ECO:0000259" key="1">
    <source>
        <dbReference type="PROSITE" id="PS50181"/>
    </source>
</evidence>
<dbReference type="InterPro" id="IPR002110">
    <property type="entry name" value="Ankyrin_rpt"/>
</dbReference>
<organism evidence="2 3">
    <name type="scientific">Polytolypa hystricis (strain UAMH7299)</name>
    <dbReference type="NCBI Taxonomy" id="1447883"/>
    <lineage>
        <taxon>Eukaryota</taxon>
        <taxon>Fungi</taxon>
        <taxon>Dikarya</taxon>
        <taxon>Ascomycota</taxon>
        <taxon>Pezizomycotina</taxon>
        <taxon>Eurotiomycetes</taxon>
        <taxon>Eurotiomycetidae</taxon>
        <taxon>Onygenales</taxon>
        <taxon>Onygenales incertae sedis</taxon>
        <taxon>Polytolypa</taxon>
    </lineage>
</organism>
<dbReference type="InterPro" id="IPR001810">
    <property type="entry name" value="F-box_dom"/>
</dbReference>